<dbReference type="AlphaFoldDB" id="K4A490"/>
<organism evidence="1 2">
    <name type="scientific">Setaria italica</name>
    <name type="common">Foxtail millet</name>
    <name type="synonym">Panicum italicum</name>
    <dbReference type="NCBI Taxonomy" id="4555"/>
    <lineage>
        <taxon>Eukaryota</taxon>
        <taxon>Viridiplantae</taxon>
        <taxon>Streptophyta</taxon>
        <taxon>Embryophyta</taxon>
        <taxon>Tracheophyta</taxon>
        <taxon>Spermatophyta</taxon>
        <taxon>Magnoliopsida</taxon>
        <taxon>Liliopsida</taxon>
        <taxon>Poales</taxon>
        <taxon>Poaceae</taxon>
        <taxon>PACMAD clade</taxon>
        <taxon>Panicoideae</taxon>
        <taxon>Panicodae</taxon>
        <taxon>Paniceae</taxon>
        <taxon>Cenchrinae</taxon>
        <taxon>Setaria</taxon>
    </lineage>
</organism>
<dbReference type="InParanoid" id="K4A490"/>
<evidence type="ECO:0000313" key="1">
    <source>
        <dbReference type="EnsemblPlants" id="KQL26772"/>
    </source>
</evidence>
<reference evidence="2" key="1">
    <citation type="journal article" date="2012" name="Nat. Biotechnol.">
        <title>Reference genome sequence of the model plant Setaria.</title>
        <authorList>
            <person name="Bennetzen J.L."/>
            <person name="Schmutz J."/>
            <person name="Wang H."/>
            <person name="Percifield R."/>
            <person name="Hawkins J."/>
            <person name="Pontaroli A.C."/>
            <person name="Estep M."/>
            <person name="Feng L."/>
            <person name="Vaughn J.N."/>
            <person name="Grimwood J."/>
            <person name="Jenkins J."/>
            <person name="Barry K."/>
            <person name="Lindquist E."/>
            <person name="Hellsten U."/>
            <person name="Deshpande S."/>
            <person name="Wang X."/>
            <person name="Wu X."/>
            <person name="Mitros T."/>
            <person name="Triplett J."/>
            <person name="Yang X."/>
            <person name="Ye C.Y."/>
            <person name="Mauro-Herrera M."/>
            <person name="Wang L."/>
            <person name="Li P."/>
            <person name="Sharma M."/>
            <person name="Sharma R."/>
            <person name="Ronald P.C."/>
            <person name="Panaud O."/>
            <person name="Kellogg E.A."/>
            <person name="Brutnell T.P."/>
            <person name="Doust A.N."/>
            <person name="Tuskan G.A."/>
            <person name="Rokhsar D."/>
            <person name="Devos K.M."/>
        </authorList>
    </citation>
    <scope>NUCLEOTIDE SEQUENCE [LARGE SCALE GENOMIC DNA]</scope>
    <source>
        <strain evidence="2">cv. Yugu1</strain>
    </source>
</reference>
<sequence>MVCAVGFELAAAGIVSQHSQYPRLTLQSILYLNIK</sequence>
<accession>K4A490</accession>
<dbReference type="HOGENOM" id="CLU_3369332_0_0_1"/>
<keyword evidence="2" id="KW-1185">Reference proteome</keyword>
<protein>
    <submittedName>
        <fullName evidence="1">Uncharacterized protein</fullName>
    </submittedName>
</protein>
<dbReference type="Proteomes" id="UP000004995">
    <property type="component" value="Unassembled WGS sequence"/>
</dbReference>
<dbReference type="Gramene" id="KQL26772">
    <property type="protein sequence ID" value="KQL26772"/>
    <property type="gene ID" value="SETIT_033694mg"/>
</dbReference>
<proteinExistence type="predicted"/>
<reference evidence="1" key="2">
    <citation type="submission" date="2018-08" db="UniProtKB">
        <authorList>
            <consortium name="EnsemblPlants"/>
        </authorList>
    </citation>
    <scope>IDENTIFICATION</scope>
    <source>
        <strain evidence="1">Yugu1</strain>
    </source>
</reference>
<dbReference type="EMBL" id="AGNK02001346">
    <property type="status" value="NOT_ANNOTATED_CDS"/>
    <property type="molecule type" value="Genomic_DNA"/>
</dbReference>
<evidence type="ECO:0000313" key="2">
    <source>
        <dbReference type="Proteomes" id="UP000004995"/>
    </source>
</evidence>
<dbReference type="EnsemblPlants" id="KQL26772">
    <property type="protein sequence ID" value="KQL26772"/>
    <property type="gene ID" value="SETIT_033694mg"/>
</dbReference>
<name>K4A490_SETIT</name>